<dbReference type="EMBL" id="SRLO01026788">
    <property type="protein sequence ID" value="TNN21625.1"/>
    <property type="molecule type" value="Genomic_DNA"/>
</dbReference>
<reference evidence="2 3" key="1">
    <citation type="submission" date="2019-03" db="EMBL/GenBank/DDBJ databases">
        <title>First draft genome of Liparis tanakae, snailfish: a comprehensive survey of snailfish specific genes.</title>
        <authorList>
            <person name="Kim W."/>
            <person name="Song I."/>
            <person name="Jeong J.-H."/>
            <person name="Kim D."/>
            <person name="Kim S."/>
            <person name="Ryu S."/>
            <person name="Song J.Y."/>
            <person name="Lee S.K."/>
        </authorList>
    </citation>
    <scope>NUCLEOTIDE SEQUENCE [LARGE SCALE GENOMIC DNA]</scope>
    <source>
        <tissue evidence="2">Muscle</tissue>
    </source>
</reference>
<dbReference type="AlphaFoldDB" id="A0A4Z2DYH6"/>
<proteinExistence type="predicted"/>
<name>A0A4Z2DYH6_9TELE</name>
<organism evidence="2 3">
    <name type="scientific">Liparis tanakae</name>
    <name type="common">Tanaka's snailfish</name>
    <dbReference type="NCBI Taxonomy" id="230148"/>
    <lineage>
        <taxon>Eukaryota</taxon>
        <taxon>Metazoa</taxon>
        <taxon>Chordata</taxon>
        <taxon>Craniata</taxon>
        <taxon>Vertebrata</taxon>
        <taxon>Euteleostomi</taxon>
        <taxon>Actinopterygii</taxon>
        <taxon>Neopterygii</taxon>
        <taxon>Teleostei</taxon>
        <taxon>Neoteleostei</taxon>
        <taxon>Acanthomorphata</taxon>
        <taxon>Eupercaria</taxon>
        <taxon>Perciformes</taxon>
        <taxon>Cottioidei</taxon>
        <taxon>Cottales</taxon>
        <taxon>Liparidae</taxon>
        <taxon>Liparis</taxon>
    </lineage>
</organism>
<evidence type="ECO:0000313" key="3">
    <source>
        <dbReference type="Proteomes" id="UP000314294"/>
    </source>
</evidence>
<accession>A0A4Z2DYH6</accession>
<evidence type="ECO:0000313" key="2">
    <source>
        <dbReference type="EMBL" id="TNN21625.1"/>
    </source>
</evidence>
<sequence>MISGLGSMRKTTPDPAECAMPPGREAAAPRALQHFRFQRHRRRNPVAGSSLNRRVQASSSL</sequence>
<protein>
    <submittedName>
        <fullName evidence="2">Uncharacterized protein</fullName>
    </submittedName>
</protein>
<evidence type="ECO:0000256" key="1">
    <source>
        <dbReference type="SAM" id="MobiDB-lite"/>
    </source>
</evidence>
<feature type="compositionally biased region" description="Polar residues" evidence="1">
    <location>
        <begin position="47"/>
        <end position="61"/>
    </location>
</feature>
<gene>
    <name evidence="2" type="ORF">EYF80_068263</name>
</gene>
<feature type="region of interest" description="Disordered" evidence="1">
    <location>
        <begin position="1"/>
        <end position="61"/>
    </location>
</feature>
<comment type="caution">
    <text evidence="2">The sequence shown here is derived from an EMBL/GenBank/DDBJ whole genome shotgun (WGS) entry which is preliminary data.</text>
</comment>
<keyword evidence="3" id="KW-1185">Reference proteome</keyword>
<dbReference type="Proteomes" id="UP000314294">
    <property type="component" value="Unassembled WGS sequence"/>
</dbReference>